<keyword evidence="2" id="KW-0560">Oxidoreductase</keyword>
<reference evidence="3" key="1">
    <citation type="submission" date="2020-04" db="EMBL/GenBank/DDBJ databases">
        <authorList>
            <person name="Alioto T."/>
            <person name="Alioto T."/>
            <person name="Gomez Garrido J."/>
        </authorList>
    </citation>
    <scope>NUCLEOTIDE SEQUENCE</scope>
    <source>
        <strain evidence="3">A484AB</strain>
    </source>
</reference>
<organism evidence="3 4">
    <name type="scientific">Paramuricea clavata</name>
    <name type="common">Red gorgonian</name>
    <name type="synonym">Violescent sea-whip</name>
    <dbReference type="NCBI Taxonomy" id="317549"/>
    <lineage>
        <taxon>Eukaryota</taxon>
        <taxon>Metazoa</taxon>
        <taxon>Cnidaria</taxon>
        <taxon>Anthozoa</taxon>
        <taxon>Octocorallia</taxon>
        <taxon>Malacalcyonacea</taxon>
        <taxon>Plexauridae</taxon>
        <taxon>Paramuricea</taxon>
    </lineage>
</organism>
<evidence type="ECO:0000256" key="1">
    <source>
        <dbReference type="ARBA" id="ARBA00006056"/>
    </source>
</evidence>
<sequence length="326" mass="36106">MASFKLVNIEEVSKFVQRCMCCVGTNPEHARQLAELLVAADCRGHFSHGLNRLEMYVRDVKEGTTLPDGQPIIDKETVSTALVNANNILGPVSSNFCMDLAMKKAKETGVGWVTCHGANHFGIAGYYSMKAAKQGLIGMAMTNTFPLMVPTRAKTKTLDMATTSAALGKAEYKIAVIRDRHEAIESTNSIEQYSYNYNVKIFGIPQTRENETSADTADICIQLFSSIGATNVTLQDIDIAHRIPSRRQSDRPNPIICKFTRRLAKATVMSRKKETRKLTAADLGFDRRTRLQNLNASKPTTTTTSGGVENKFINENINSYSRKKKI</sequence>
<dbReference type="OrthoDB" id="7881616at2759"/>
<dbReference type="GO" id="GO:0016491">
    <property type="term" value="F:oxidoreductase activity"/>
    <property type="evidence" value="ECO:0007669"/>
    <property type="project" value="UniProtKB-KW"/>
</dbReference>
<accession>A0A6S7HRT2</accession>
<dbReference type="InterPro" id="IPR003767">
    <property type="entry name" value="Malate/L-lactate_DH-like"/>
</dbReference>
<dbReference type="PANTHER" id="PTHR11091:SF0">
    <property type="entry name" value="MALATE DEHYDROGENASE"/>
    <property type="match status" value="1"/>
</dbReference>
<dbReference type="Gene3D" id="3.30.1370.60">
    <property type="entry name" value="Hypothetical oxidoreductase yiak, domain 2"/>
    <property type="match status" value="1"/>
</dbReference>
<feature type="non-terminal residue" evidence="3">
    <location>
        <position position="326"/>
    </location>
</feature>
<dbReference type="InterPro" id="IPR043143">
    <property type="entry name" value="Mal/L-sulf/L-lact_DH-like_NADP"/>
</dbReference>
<dbReference type="EMBL" id="CACRXK020005549">
    <property type="protein sequence ID" value="CAB4006593.1"/>
    <property type="molecule type" value="Genomic_DNA"/>
</dbReference>
<dbReference type="Gene3D" id="1.10.1530.10">
    <property type="match status" value="1"/>
</dbReference>
<dbReference type="AlphaFoldDB" id="A0A6S7HRT2"/>
<evidence type="ECO:0000313" key="4">
    <source>
        <dbReference type="Proteomes" id="UP001152795"/>
    </source>
</evidence>
<name>A0A6S7HRT2_PARCT</name>
<comment type="similarity">
    <text evidence="1">Belongs to the LDH2/MDH2 oxidoreductase family.</text>
</comment>
<dbReference type="InterPro" id="IPR036111">
    <property type="entry name" value="Mal/L-sulfo/L-lacto_DH-like_sf"/>
</dbReference>
<dbReference type="PANTHER" id="PTHR11091">
    <property type="entry name" value="OXIDOREDUCTASE-RELATED"/>
    <property type="match status" value="1"/>
</dbReference>
<evidence type="ECO:0000313" key="3">
    <source>
        <dbReference type="EMBL" id="CAB4006593.1"/>
    </source>
</evidence>
<dbReference type="InterPro" id="IPR043144">
    <property type="entry name" value="Mal/L-sulf/L-lact_DH-like_ah"/>
</dbReference>
<gene>
    <name evidence="3" type="ORF">PACLA_8A024715</name>
</gene>
<dbReference type="SUPFAM" id="SSF89733">
    <property type="entry name" value="L-sulfolactate dehydrogenase-like"/>
    <property type="match status" value="1"/>
</dbReference>
<proteinExistence type="inferred from homology"/>
<comment type="caution">
    <text evidence="3">The sequence shown here is derived from an EMBL/GenBank/DDBJ whole genome shotgun (WGS) entry which is preliminary data.</text>
</comment>
<keyword evidence="4" id="KW-1185">Reference proteome</keyword>
<evidence type="ECO:0000256" key="2">
    <source>
        <dbReference type="ARBA" id="ARBA00023002"/>
    </source>
</evidence>
<dbReference type="Proteomes" id="UP001152795">
    <property type="component" value="Unassembled WGS sequence"/>
</dbReference>
<dbReference type="Pfam" id="PF02615">
    <property type="entry name" value="Ldh_2"/>
    <property type="match status" value="1"/>
</dbReference>
<protein>
    <submittedName>
        <fullName evidence="3">Uncharacterized oxidoreductase -like isoform X1</fullName>
    </submittedName>
</protein>
<dbReference type="Gene3D" id="3.30.70.1820">
    <property type="entry name" value="L1 transposable element, RRM domain"/>
    <property type="match status" value="1"/>
</dbReference>